<protein>
    <submittedName>
        <fullName evidence="2">SMI1/KNR4 family protein</fullName>
    </submittedName>
</protein>
<dbReference type="Proteomes" id="UP001595696">
    <property type="component" value="Unassembled WGS sequence"/>
</dbReference>
<organism evidence="2 3">
    <name type="scientific">Nocardia jiangsuensis</name>
    <dbReference type="NCBI Taxonomy" id="1691563"/>
    <lineage>
        <taxon>Bacteria</taxon>
        <taxon>Bacillati</taxon>
        <taxon>Actinomycetota</taxon>
        <taxon>Actinomycetes</taxon>
        <taxon>Mycobacteriales</taxon>
        <taxon>Nocardiaceae</taxon>
        <taxon>Nocardia</taxon>
    </lineage>
</organism>
<sequence length="145" mass="16283">MEELFEEAYPPVSENEIAEFESEVGHRLPEEYRDLLGRSDGGDILDNDRALVSIFGIAKDLPNWLSVRSHLEWYAGRIPDWLFPVGGDAYGNLFAISLRISDSGTVWFWDHEEEAGEGEDPTDGNLTCEGKTFNEFLAGLVPLCE</sequence>
<dbReference type="Gene3D" id="3.40.1580.10">
    <property type="entry name" value="SMI1/KNR4-like"/>
    <property type="match status" value="1"/>
</dbReference>
<dbReference type="Pfam" id="PF09346">
    <property type="entry name" value="SMI1_KNR4"/>
    <property type="match status" value="1"/>
</dbReference>
<dbReference type="EMBL" id="JBHSAX010000010">
    <property type="protein sequence ID" value="MFC3962588.1"/>
    <property type="molecule type" value="Genomic_DNA"/>
</dbReference>
<dbReference type="InterPro" id="IPR037883">
    <property type="entry name" value="Knr4/Smi1-like_sf"/>
</dbReference>
<evidence type="ECO:0000313" key="3">
    <source>
        <dbReference type="Proteomes" id="UP001595696"/>
    </source>
</evidence>
<accession>A0ABV8DRJ0</accession>
<dbReference type="SUPFAM" id="SSF160631">
    <property type="entry name" value="SMI1/KNR4-like"/>
    <property type="match status" value="1"/>
</dbReference>
<dbReference type="RefSeq" id="WP_378612359.1">
    <property type="nucleotide sequence ID" value="NZ_JBHSAX010000010.1"/>
</dbReference>
<dbReference type="SMART" id="SM00860">
    <property type="entry name" value="SMI1_KNR4"/>
    <property type="match status" value="1"/>
</dbReference>
<gene>
    <name evidence="2" type="ORF">ACFO0B_11380</name>
</gene>
<dbReference type="InterPro" id="IPR018958">
    <property type="entry name" value="Knr4/Smi1-like_dom"/>
</dbReference>
<name>A0ABV8DRJ0_9NOCA</name>
<reference evidence="3" key="1">
    <citation type="journal article" date="2019" name="Int. J. Syst. Evol. Microbiol.">
        <title>The Global Catalogue of Microorganisms (GCM) 10K type strain sequencing project: providing services to taxonomists for standard genome sequencing and annotation.</title>
        <authorList>
            <consortium name="The Broad Institute Genomics Platform"/>
            <consortium name="The Broad Institute Genome Sequencing Center for Infectious Disease"/>
            <person name="Wu L."/>
            <person name="Ma J."/>
        </authorList>
    </citation>
    <scope>NUCLEOTIDE SEQUENCE [LARGE SCALE GENOMIC DNA]</scope>
    <source>
        <strain evidence="3">CGMCC 4.7330</strain>
    </source>
</reference>
<keyword evidence="3" id="KW-1185">Reference proteome</keyword>
<evidence type="ECO:0000259" key="1">
    <source>
        <dbReference type="SMART" id="SM00860"/>
    </source>
</evidence>
<comment type="caution">
    <text evidence="2">The sequence shown here is derived from an EMBL/GenBank/DDBJ whole genome shotgun (WGS) entry which is preliminary data.</text>
</comment>
<evidence type="ECO:0000313" key="2">
    <source>
        <dbReference type="EMBL" id="MFC3962588.1"/>
    </source>
</evidence>
<proteinExistence type="predicted"/>
<feature type="domain" description="Knr4/Smi1-like" evidence="1">
    <location>
        <begin position="11"/>
        <end position="139"/>
    </location>
</feature>